<gene>
    <name evidence="4" type="ORF">CLODIP_2_CD04084</name>
</gene>
<dbReference type="InterPro" id="IPR033116">
    <property type="entry name" value="TRYPSIN_SER"/>
</dbReference>
<dbReference type="PANTHER" id="PTHR24250:SF50">
    <property type="entry name" value="PEPTIDASE S1 DOMAIN-CONTAINING PROTEIN"/>
    <property type="match status" value="1"/>
</dbReference>
<dbReference type="InterPro" id="IPR018114">
    <property type="entry name" value="TRYPSIN_HIS"/>
</dbReference>
<dbReference type="PROSITE" id="PS50240">
    <property type="entry name" value="TRYPSIN_DOM"/>
    <property type="match status" value="1"/>
</dbReference>
<dbReference type="InterPro" id="IPR043504">
    <property type="entry name" value="Peptidase_S1_PA_chymotrypsin"/>
</dbReference>
<comment type="caution">
    <text evidence="4">The sequence shown here is derived from an EMBL/GenBank/DDBJ whole genome shotgun (WGS) entry which is preliminary data.</text>
</comment>
<dbReference type="SMART" id="SM00020">
    <property type="entry name" value="Tryp_SPc"/>
    <property type="match status" value="1"/>
</dbReference>
<keyword evidence="1" id="KW-1015">Disulfide bond</keyword>
<dbReference type="Pfam" id="PF00089">
    <property type="entry name" value="Trypsin"/>
    <property type="match status" value="1"/>
</dbReference>
<dbReference type="GO" id="GO:0006508">
    <property type="term" value="P:proteolysis"/>
    <property type="evidence" value="ECO:0007669"/>
    <property type="project" value="UniProtKB-KW"/>
</dbReference>
<dbReference type="PANTHER" id="PTHR24250">
    <property type="entry name" value="CHYMOTRYPSIN-RELATED"/>
    <property type="match status" value="1"/>
</dbReference>
<keyword evidence="5" id="KW-1185">Reference proteome</keyword>
<protein>
    <recommendedName>
        <fullName evidence="3">Peptidase S1 domain-containing protein</fullName>
    </recommendedName>
</protein>
<dbReference type="GO" id="GO:0004252">
    <property type="term" value="F:serine-type endopeptidase activity"/>
    <property type="evidence" value="ECO:0007669"/>
    <property type="project" value="InterPro"/>
</dbReference>
<name>A0A8S1CEX6_9INSE</name>
<feature type="domain" description="Peptidase S1" evidence="3">
    <location>
        <begin position="87"/>
        <end position="316"/>
    </location>
</feature>
<organism evidence="4 5">
    <name type="scientific">Cloeon dipterum</name>
    <dbReference type="NCBI Taxonomy" id="197152"/>
    <lineage>
        <taxon>Eukaryota</taxon>
        <taxon>Metazoa</taxon>
        <taxon>Ecdysozoa</taxon>
        <taxon>Arthropoda</taxon>
        <taxon>Hexapoda</taxon>
        <taxon>Insecta</taxon>
        <taxon>Pterygota</taxon>
        <taxon>Palaeoptera</taxon>
        <taxon>Ephemeroptera</taxon>
        <taxon>Pisciforma</taxon>
        <taxon>Baetidae</taxon>
        <taxon>Cloeon</taxon>
    </lineage>
</organism>
<evidence type="ECO:0000256" key="2">
    <source>
        <dbReference type="RuleBase" id="RU363034"/>
    </source>
</evidence>
<evidence type="ECO:0000256" key="1">
    <source>
        <dbReference type="ARBA" id="ARBA00023157"/>
    </source>
</evidence>
<dbReference type="InterPro" id="IPR001314">
    <property type="entry name" value="Peptidase_S1A"/>
</dbReference>
<dbReference type="FunFam" id="2.40.10.10:FF:000068">
    <property type="entry name" value="transmembrane protease serine 2"/>
    <property type="match status" value="1"/>
</dbReference>
<dbReference type="OrthoDB" id="5597713at2759"/>
<dbReference type="CDD" id="cd00190">
    <property type="entry name" value="Tryp_SPc"/>
    <property type="match status" value="1"/>
</dbReference>
<dbReference type="PRINTS" id="PR00722">
    <property type="entry name" value="CHYMOTRYPSIN"/>
</dbReference>
<dbReference type="Proteomes" id="UP000494165">
    <property type="component" value="Unassembled WGS sequence"/>
</dbReference>
<sequence>MLEKMGMKLLGLIIPIIISLCMVHGYDLPDLPFKRLVIKSATASKKLSSKNVKARKYIPKLDYKYKGATKKQPADAGSVPIGIDEQITGGARAAKKKFPWQILLVGDDSWICGGSLISTEWVLTAAHCIFGGTNFMISAGGVITKKFKEKGEQVWNSTTAIYHEEYNETTAQNDIGLVQVSFKFDQFVSAIRLPKYSQATNAFAGIAVVISGYGQTSDSSSASRFLKFANMKTITNAQCAILYDATFVTDSVICIGPEKVKSACFGDSGGPLMMRESDKKYTIIGTVSGGPEKCVGYISTFARVTSFLGWISEKTSIAIEN</sequence>
<keyword evidence="2" id="KW-0645">Protease</keyword>
<dbReference type="SUPFAM" id="SSF50494">
    <property type="entry name" value="Trypsin-like serine proteases"/>
    <property type="match status" value="1"/>
</dbReference>
<evidence type="ECO:0000313" key="5">
    <source>
        <dbReference type="Proteomes" id="UP000494165"/>
    </source>
</evidence>
<evidence type="ECO:0000313" key="4">
    <source>
        <dbReference type="EMBL" id="CAB3367887.1"/>
    </source>
</evidence>
<dbReference type="InterPro" id="IPR001254">
    <property type="entry name" value="Trypsin_dom"/>
</dbReference>
<keyword evidence="2" id="KW-0720">Serine protease</keyword>
<dbReference type="PROSITE" id="PS00135">
    <property type="entry name" value="TRYPSIN_SER"/>
    <property type="match status" value="1"/>
</dbReference>
<evidence type="ECO:0000259" key="3">
    <source>
        <dbReference type="PROSITE" id="PS50240"/>
    </source>
</evidence>
<dbReference type="EMBL" id="CADEPI010000034">
    <property type="protein sequence ID" value="CAB3367887.1"/>
    <property type="molecule type" value="Genomic_DNA"/>
</dbReference>
<dbReference type="AlphaFoldDB" id="A0A8S1CEX6"/>
<dbReference type="Gene3D" id="2.40.10.10">
    <property type="entry name" value="Trypsin-like serine proteases"/>
    <property type="match status" value="1"/>
</dbReference>
<proteinExistence type="predicted"/>
<keyword evidence="2" id="KW-0378">Hydrolase</keyword>
<reference evidence="4 5" key="1">
    <citation type="submission" date="2020-04" db="EMBL/GenBank/DDBJ databases">
        <authorList>
            <person name="Alioto T."/>
            <person name="Alioto T."/>
            <person name="Gomez Garrido J."/>
        </authorList>
    </citation>
    <scope>NUCLEOTIDE SEQUENCE [LARGE SCALE GENOMIC DNA]</scope>
</reference>
<dbReference type="PROSITE" id="PS00134">
    <property type="entry name" value="TRYPSIN_HIS"/>
    <property type="match status" value="1"/>
</dbReference>
<accession>A0A8S1CEX6</accession>
<dbReference type="InterPro" id="IPR009003">
    <property type="entry name" value="Peptidase_S1_PA"/>
</dbReference>